<dbReference type="GeneID" id="93880681"/>
<dbReference type="EMBL" id="MDEK01000013">
    <property type="protein sequence ID" value="PPU81386.1"/>
    <property type="molecule type" value="Genomic_DNA"/>
</dbReference>
<name>A0A2P5Z1J2_9XANT</name>
<protein>
    <submittedName>
        <fullName evidence="1">Uncharacterized protein</fullName>
    </submittedName>
</protein>
<sequence>MKKTYRLRIEGKHPDRLLDAAKHDIRKYIRRERRKTLPAGADYWDFDTLFGTEEATAAVLPPAELLRAVDALVAAGGEQFYVEIRSRACTRPPRAKGGQGESEHDFFED</sequence>
<reference evidence="1 2" key="1">
    <citation type="submission" date="2016-08" db="EMBL/GenBank/DDBJ databases">
        <authorList>
            <person name="Seilhamer J.J."/>
        </authorList>
    </citation>
    <scope>NUCLEOTIDE SEQUENCE [LARGE SCALE GENOMIC DNA]</scope>
    <source>
        <strain evidence="1 2">CFBP4641</strain>
    </source>
</reference>
<dbReference type="RefSeq" id="WP_010340968.1">
    <property type="nucleotide sequence ID" value="NZ_CP132343.1"/>
</dbReference>
<proteinExistence type="predicted"/>
<accession>A0A2P5Z1J2</accession>
<dbReference type="Proteomes" id="UP000247346">
    <property type="component" value="Unassembled WGS sequence"/>
</dbReference>
<gene>
    <name evidence="1" type="ORF">XsacCFBP4641_14235</name>
</gene>
<comment type="caution">
    <text evidence="1">The sequence shown here is derived from an EMBL/GenBank/DDBJ whole genome shotgun (WGS) entry which is preliminary data.</text>
</comment>
<evidence type="ECO:0000313" key="1">
    <source>
        <dbReference type="EMBL" id="PPU81386.1"/>
    </source>
</evidence>
<dbReference type="OrthoDB" id="9794656at2"/>
<evidence type="ECO:0000313" key="2">
    <source>
        <dbReference type="Proteomes" id="UP000247346"/>
    </source>
</evidence>
<dbReference type="AlphaFoldDB" id="A0A2P5Z1J2"/>
<dbReference type="Pfam" id="PF19669">
    <property type="entry name" value="DUF6172"/>
    <property type="match status" value="1"/>
</dbReference>
<organism evidence="1 2">
    <name type="scientific">Xanthomonas sacchari</name>
    <dbReference type="NCBI Taxonomy" id="56458"/>
    <lineage>
        <taxon>Bacteria</taxon>
        <taxon>Pseudomonadati</taxon>
        <taxon>Pseudomonadota</taxon>
        <taxon>Gammaproteobacteria</taxon>
        <taxon>Lysobacterales</taxon>
        <taxon>Lysobacteraceae</taxon>
        <taxon>Xanthomonas</taxon>
    </lineage>
</organism>
<dbReference type="STRING" id="56458.SB85_15690"/>
<dbReference type="InterPro" id="IPR046170">
    <property type="entry name" value="DUF6172"/>
</dbReference>